<dbReference type="EMBL" id="JAGGJR010000010">
    <property type="protein sequence ID" value="MBP1875347.1"/>
    <property type="molecule type" value="Genomic_DNA"/>
</dbReference>
<evidence type="ECO:0000313" key="1">
    <source>
        <dbReference type="EMBL" id="MBP1875347.1"/>
    </source>
</evidence>
<sequence>MIEGVSVLAEFTWRIARMPAGAPDRIGFAPGGIGGR</sequence>
<name>A0ACC5T2J4_ENSAD</name>
<dbReference type="Proteomes" id="UP000823773">
    <property type="component" value="Unassembled WGS sequence"/>
</dbReference>
<keyword evidence="2" id="KW-1185">Reference proteome</keyword>
<reference evidence="1" key="1">
    <citation type="submission" date="2021-03" db="EMBL/GenBank/DDBJ databases">
        <title>Genomic Encyclopedia of Type Strains, Phase IV (KMG-IV): sequencing the most valuable type-strain genomes for metagenomic binning, comparative biology and taxonomic classification.</title>
        <authorList>
            <person name="Goeker M."/>
        </authorList>
    </citation>
    <scope>NUCLEOTIDE SEQUENCE</scope>
    <source>
        <strain evidence="1">DSM 18131</strain>
    </source>
</reference>
<protein>
    <submittedName>
        <fullName evidence="1">Uncharacterized protein</fullName>
    </submittedName>
</protein>
<proteinExistence type="predicted"/>
<comment type="caution">
    <text evidence="1">The sequence shown here is derived from an EMBL/GenBank/DDBJ whole genome shotgun (WGS) entry which is preliminary data.</text>
</comment>
<gene>
    <name evidence="1" type="ORF">J2Z19_005083</name>
</gene>
<organism evidence="1 2">
    <name type="scientific">Ensifer adhaerens</name>
    <name type="common">Sinorhizobium morelense</name>
    <dbReference type="NCBI Taxonomy" id="106592"/>
    <lineage>
        <taxon>Bacteria</taxon>
        <taxon>Pseudomonadati</taxon>
        <taxon>Pseudomonadota</taxon>
        <taxon>Alphaproteobacteria</taxon>
        <taxon>Hyphomicrobiales</taxon>
        <taxon>Rhizobiaceae</taxon>
        <taxon>Sinorhizobium/Ensifer group</taxon>
        <taxon>Ensifer</taxon>
    </lineage>
</organism>
<evidence type="ECO:0000313" key="2">
    <source>
        <dbReference type="Proteomes" id="UP000823773"/>
    </source>
</evidence>
<accession>A0ACC5T2J4</accession>